<keyword evidence="2" id="KW-0805">Transcription regulation</keyword>
<comment type="caution">
    <text evidence="6">The sequence shown here is derived from an EMBL/GenBank/DDBJ whole genome shotgun (WGS) entry which is preliminary data.</text>
</comment>
<dbReference type="GO" id="GO:0000976">
    <property type="term" value="F:transcription cis-regulatory region binding"/>
    <property type="evidence" value="ECO:0007669"/>
    <property type="project" value="TreeGrafter"/>
</dbReference>
<dbReference type="SUPFAM" id="SSF53850">
    <property type="entry name" value="Periplasmic binding protein-like II"/>
    <property type="match status" value="1"/>
</dbReference>
<dbReference type="PANTHER" id="PTHR30126">
    <property type="entry name" value="HTH-TYPE TRANSCRIPTIONAL REGULATOR"/>
    <property type="match status" value="1"/>
</dbReference>
<evidence type="ECO:0000259" key="5">
    <source>
        <dbReference type="PROSITE" id="PS50931"/>
    </source>
</evidence>
<dbReference type="Pfam" id="PF03466">
    <property type="entry name" value="LysR_substrate"/>
    <property type="match status" value="1"/>
</dbReference>
<accession>A0A2P4F095</accession>
<dbReference type="RefSeq" id="WP_104736671.1">
    <property type="nucleotide sequence ID" value="NZ_BMHR01000002.1"/>
</dbReference>
<keyword evidence="7" id="KW-1185">Reference proteome</keyword>
<gene>
    <name evidence="6" type="ORF">C1949_01380</name>
</gene>
<name>A0A2P4F095_9GAMM</name>
<dbReference type="InterPro" id="IPR036390">
    <property type="entry name" value="WH_DNA-bd_sf"/>
</dbReference>
<organism evidence="6 7">
    <name type="scientific">Halopseudomonas oceani</name>
    <dbReference type="NCBI Taxonomy" id="1708783"/>
    <lineage>
        <taxon>Bacteria</taxon>
        <taxon>Pseudomonadati</taxon>
        <taxon>Pseudomonadota</taxon>
        <taxon>Gammaproteobacteria</taxon>
        <taxon>Pseudomonadales</taxon>
        <taxon>Pseudomonadaceae</taxon>
        <taxon>Halopseudomonas</taxon>
    </lineage>
</organism>
<dbReference type="FunFam" id="1.10.10.10:FF:000001">
    <property type="entry name" value="LysR family transcriptional regulator"/>
    <property type="match status" value="1"/>
</dbReference>
<dbReference type="AlphaFoldDB" id="A0A2P4F095"/>
<evidence type="ECO:0000256" key="1">
    <source>
        <dbReference type="ARBA" id="ARBA00009437"/>
    </source>
</evidence>
<sequence length="316" mass="35244">MRKSLLRMTLRQLQVFRAVCEHRSYSRAAETMALTQPAVSLQIRQLEEQVGLPLFEYVGRKLYLTEAAESLLETTADIFDRLDSLDMNLSTLEGSLRGELRLAAASSVQYVLPHLLAAFRQRYSQVTFRLDVASRAQIIQRLADNRDDLVIMGLVPADRALEFFPFLNNPIVAVARADHPLARQSQIPLARLEEEMVLQRESGSGIRKACDEFLQLKRVHLGQTMQLGSTEALVQGAIAGLGVALVPGHAAAAWIRQGELVCLNISELPLKRSWCAVHARGKRLSPVAEAFLSFLREEKALIRQLAEPFEPPLAAQ</sequence>
<dbReference type="InterPro" id="IPR036388">
    <property type="entry name" value="WH-like_DNA-bd_sf"/>
</dbReference>
<dbReference type="Proteomes" id="UP000243451">
    <property type="component" value="Unassembled WGS sequence"/>
</dbReference>
<evidence type="ECO:0000256" key="2">
    <source>
        <dbReference type="ARBA" id="ARBA00023015"/>
    </source>
</evidence>
<dbReference type="SUPFAM" id="SSF46785">
    <property type="entry name" value="Winged helix' DNA-binding domain"/>
    <property type="match status" value="1"/>
</dbReference>
<dbReference type="Gene3D" id="3.40.190.290">
    <property type="match status" value="1"/>
</dbReference>
<protein>
    <submittedName>
        <fullName evidence="6">LysR family transcriptional regulator</fullName>
    </submittedName>
</protein>
<evidence type="ECO:0000313" key="6">
    <source>
        <dbReference type="EMBL" id="POB06416.1"/>
    </source>
</evidence>
<evidence type="ECO:0000313" key="7">
    <source>
        <dbReference type="Proteomes" id="UP000243451"/>
    </source>
</evidence>
<dbReference type="EMBL" id="PPSK01000001">
    <property type="protein sequence ID" value="POB06416.1"/>
    <property type="molecule type" value="Genomic_DNA"/>
</dbReference>
<dbReference type="InterPro" id="IPR000847">
    <property type="entry name" value="LysR_HTH_N"/>
</dbReference>
<reference evidence="6 7" key="1">
    <citation type="submission" date="2018-01" db="EMBL/GenBank/DDBJ databases">
        <title>Draft genome of the type strain Pseudomonas oceani DSM 100277 isolated from the deep water in Okinawa trough, northwestern Pacific Ocean.</title>
        <authorList>
            <person name="Gomila M."/>
            <person name="Mulet M."/>
            <person name="Garcia-Valdes E."/>
            <person name="Lalucat J."/>
        </authorList>
    </citation>
    <scope>NUCLEOTIDE SEQUENCE [LARGE SCALE GENOMIC DNA]</scope>
    <source>
        <strain evidence="6 7">DSM 100277</strain>
    </source>
</reference>
<dbReference type="PROSITE" id="PS50931">
    <property type="entry name" value="HTH_LYSR"/>
    <property type="match status" value="1"/>
</dbReference>
<feature type="domain" description="HTH lysR-type" evidence="5">
    <location>
        <begin position="8"/>
        <end position="65"/>
    </location>
</feature>
<evidence type="ECO:0000256" key="3">
    <source>
        <dbReference type="ARBA" id="ARBA00023125"/>
    </source>
</evidence>
<dbReference type="GO" id="GO:0003700">
    <property type="term" value="F:DNA-binding transcription factor activity"/>
    <property type="evidence" value="ECO:0007669"/>
    <property type="project" value="InterPro"/>
</dbReference>
<dbReference type="OrthoDB" id="9785745at2"/>
<dbReference type="Gene3D" id="1.10.10.10">
    <property type="entry name" value="Winged helix-like DNA-binding domain superfamily/Winged helix DNA-binding domain"/>
    <property type="match status" value="1"/>
</dbReference>
<dbReference type="InterPro" id="IPR005119">
    <property type="entry name" value="LysR_subst-bd"/>
</dbReference>
<dbReference type="PANTHER" id="PTHR30126:SF5">
    <property type="entry name" value="HTH-TYPE TRANSCRIPTIONAL ACTIVATOR CMPR"/>
    <property type="match status" value="1"/>
</dbReference>
<evidence type="ECO:0000256" key="4">
    <source>
        <dbReference type="ARBA" id="ARBA00023163"/>
    </source>
</evidence>
<keyword evidence="3" id="KW-0238">DNA-binding</keyword>
<dbReference type="PRINTS" id="PR00039">
    <property type="entry name" value="HTHLYSR"/>
</dbReference>
<proteinExistence type="inferred from homology"/>
<dbReference type="Pfam" id="PF00126">
    <property type="entry name" value="HTH_1"/>
    <property type="match status" value="1"/>
</dbReference>
<comment type="similarity">
    <text evidence="1">Belongs to the LysR transcriptional regulatory family.</text>
</comment>
<keyword evidence="4" id="KW-0804">Transcription</keyword>